<dbReference type="InParanoid" id="D1YW10"/>
<evidence type="ECO:0000313" key="7">
    <source>
        <dbReference type="EMBL" id="BAI60632.1"/>
    </source>
</evidence>
<dbReference type="Pfam" id="PF03358">
    <property type="entry name" value="FMN_red"/>
    <property type="match status" value="1"/>
</dbReference>
<dbReference type="RefSeq" id="WP_012899312.1">
    <property type="nucleotide sequence ID" value="NC_013665.1"/>
</dbReference>
<comment type="cofactor">
    <cofactor evidence="1">
        <name>FMN</name>
        <dbReference type="ChEBI" id="CHEBI:58210"/>
    </cofactor>
</comment>
<comment type="similarity">
    <text evidence="5">Belongs to the SsuE family. Isf subfamily.</text>
</comment>
<dbReference type="GeneID" id="8682955"/>
<protein>
    <recommendedName>
        <fullName evidence="6">NADPH-dependent FMN reductase-like domain-containing protein</fullName>
    </recommendedName>
</protein>
<dbReference type="GO" id="GO:0016491">
    <property type="term" value="F:oxidoreductase activity"/>
    <property type="evidence" value="ECO:0007669"/>
    <property type="project" value="InterPro"/>
</dbReference>
<dbReference type="EMBL" id="AP011532">
    <property type="protein sequence ID" value="BAI60632.1"/>
    <property type="molecule type" value="Genomic_DNA"/>
</dbReference>
<dbReference type="STRING" id="304371.MCP_0560"/>
<evidence type="ECO:0000256" key="5">
    <source>
        <dbReference type="ARBA" id="ARBA00038292"/>
    </source>
</evidence>
<name>D1YW10_METPS</name>
<evidence type="ECO:0000256" key="2">
    <source>
        <dbReference type="ARBA" id="ARBA00001966"/>
    </source>
</evidence>
<keyword evidence="4" id="KW-0288">FMN</keyword>
<dbReference type="InterPro" id="IPR029039">
    <property type="entry name" value="Flavoprotein-like_sf"/>
</dbReference>
<evidence type="ECO:0000259" key="6">
    <source>
        <dbReference type="Pfam" id="PF03358"/>
    </source>
</evidence>
<evidence type="ECO:0000256" key="4">
    <source>
        <dbReference type="ARBA" id="ARBA00022643"/>
    </source>
</evidence>
<dbReference type="SUPFAM" id="SSF52218">
    <property type="entry name" value="Flavoproteins"/>
    <property type="match status" value="1"/>
</dbReference>
<accession>D1YW10</accession>
<keyword evidence="3" id="KW-0285">Flavoprotein</keyword>
<dbReference type="KEGG" id="mpd:MCP_0560"/>
<sequence length="231" mass="25086">MKVLVIDSSNGSMGVLLDPYLEGIRAAGAEVEVYNGRDLVVYPCCGNLNCTVSTPGKCMPYDDMRWLRPKIGGGDALVLASPLYFDGVVGHETPSLRSIKARLVPDMEPSVNHTYEHAVHTTREAVRLRKVVLVSGCGFWEIDGLNPVLTHIKAFCTNSYPGFEGNLPGQRQAILRGGLKEGTSGDDIVKLANDAGRQLVGGCEKTMISAPLPSAVSRVKHEWKSLILYQF</sequence>
<dbReference type="Gene3D" id="3.40.50.360">
    <property type="match status" value="1"/>
</dbReference>
<dbReference type="InterPro" id="IPR005025">
    <property type="entry name" value="FMN_Rdtase-like_dom"/>
</dbReference>
<reference evidence="7 8" key="1">
    <citation type="journal article" date="2007" name="Appl. Environ. Microbiol.">
        <title>Isolation of key methanogens for global methane emission from rice paddy fields: a novel isolate affiliated with the clone cluster rice cluster I.</title>
        <authorList>
            <person name="Sakai S."/>
            <person name="Imachi H."/>
            <person name="Sekiguchi Y."/>
            <person name="Ohashi A."/>
            <person name="Harada H."/>
            <person name="Kamagata Y."/>
        </authorList>
    </citation>
    <scope>NUCLEOTIDE SEQUENCE [LARGE SCALE GENOMIC DNA]</scope>
    <source>
        <strain evidence="8">DSM 17711 / JCM 13418 / NBRC 101707 / SANAE</strain>
    </source>
</reference>
<evidence type="ECO:0000256" key="3">
    <source>
        <dbReference type="ARBA" id="ARBA00022630"/>
    </source>
</evidence>
<comment type="cofactor">
    <cofactor evidence="2">
        <name>[4Fe-4S] cluster</name>
        <dbReference type="ChEBI" id="CHEBI:49883"/>
    </cofactor>
</comment>
<dbReference type="PANTHER" id="PTHR43278:SF2">
    <property type="entry name" value="IRON-SULFUR FLAVOPROTEIN"/>
    <property type="match status" value="1"/>
</dbReference>
<reference evidence="8" key="3">
    <citation type="journal article" date="2011" name="PLoS ONE">
        <title>Genome sequence of a mesophilic hydrogenotrophic methanogen Methanocella paludicola, the first cultivated representative of the order Methanocellales.</title>
        <authorList>
            <person name="Sakai S."/>
            <person name="Takaki Y."/>
            <person name="Shimamura S."/>
            <person name="Sekine M."/>
            <person name="Tajima T."/>
            <person name="Kosugi H."/>
            <person name="Ichikawa N."/>
            <person name="Tasumi E."/>
            <person name="Hiraki A.T."/>
            <person name="Shimizu A."/>
            <person name="Kato Y."/>
            <person name="Nishiko R."/>
            <person name="Mori K."/>
            <person name="Fujita N."/>
            <person name="Imachi H."/>
            <person name="Takai K."/>
        </authorList>
    </citation>
    <scope>NUCLEOTIDE SEQUENCE [LARGE SCALE GENOMIC DNA]</scope>
    <source>
        <strain evidence="8">DSM 17711 / JCM 13418 / NBRC 101707 / SANAE</strain>
    </source>
</reference>
<dbReference type="OrthoDB" id="9059at2157"/>
<feature type="domain" description="NADPH-dependent FMN reductase-like" evidence="6">
    <location>
        <begin position="1"/>
        <end position="88"/>
    </location>
</feature>
<keyword evidence="8" id="KW-1185">Reference proteome</keyword>
<organism evidence="7 8">
    <name type="scientific">Methanocella paludicola (strain DSM 17711 / JCM 13418 / NBRC 101707 / SANAE)</name>
    <dbReference type="NCBI Taxonomy" id="304371"/>
    <lineage>
        <taxon>Archaea</taxon>
        <taxon>Methanobacteriati</taxon>
        <taxon>Methanobacteriota</taxon>
        <taxon>Stenosarchaea group</taxon>
        <taxon>Methanomicrobia</taxon>
        <taxon>Methanocellales</taxon>
        <taxon>Methanocellaceae</taxon>
        <taxon>Methanocella</taxon>
    </lineage>
</organism>
<proteinExistence type="inferred from homology"/>
<reference evidence="7 8" key="2">
    <citation type="journal article" date="2008" name="Int. J. Syst. Evol. Microbiol.">
        <title>Methanocella paludicola gen. nov., sp. nov., a methane-producing archaeon, the first isolate of the lineage 'Rice Cluster I', and proposal of the new archaeal order Methanocellales ord. nov.</title>
        <authorList>
            <person name="Sakai S."/>
            <person name="Imachi H."/>
            <person name="Hanada S."/>
            <person name="Ohashi A."/>
            <person name="Harada H."/>
            <person name="Kamagata Y."/>
        </authorList>
    </citation>
    <scope>NUCLEOTIDE SEQUENCE [LARGE SCALE GENOMIC DNA]</scope>
    <source>
        <strain evidence="8">DSM 17711 / JCM 13418 / NBRC 101707 / SANAE</strain>
    </source>
</reference>
<evidence type="ECO:0000256" key="1">
    <source>
        <dbReference type="ARBA" id="ARBA00001917"/>
    </source>
</evidence>
<dbReference type="InterPro" id="IPR051796">
    <property type="entry name" value="ISF_SsuE-like"/>
</dbReference>
<gene>
    <name evidence="7" type="ordered locus">MCP_0560</name>
</gene>
<dbReference type="PANTHER" id="PTHR43278">
    <property type="entry name" value="NAD(P)H-DEPENDENT FMN-CONTAINING OXIDOREDUCTASE YWQN-RELATED"/>
    <property type="match status" value="1"/>
</dbReference>
<evidence type="ECO:0000313" key="8">
    <source>
        <dbReference type="Proteomes" id="UP000001882"/>
    </source>
</evidence>
<dbReference type="Proteomes" id="UP000001882">
    <property type="component" value="Chromosome"/>
</dbReference>
<dbReference type="AlphaFoldDB" id="D1YW10"/>
<dbReference type="eggNOG" id="arCOG02576">
    <property type="taxonomic scope" value="Archaea"/>
</dbReference>